<dbReference type="OrthoDB" id="19381at10239"/>
<accession>A0A1Q2U2X8</accession>
<evidence type="ECO:0000313" key="2">
    <source>
        <dbReference type="Proteomes" id="UP000221243"/>
    </source>
</evidence>
<dbReference type="KEGG" id="vg:40075132"/>
<proteinExistence type="predicted"/>
<name>A0A1Q2U2X8_9CAUD</name>
<dbReference type="GeneID" id="40075132"/>
<organism evidence="1 2">
    <name type="scientific">Vibrio phage pTD1</name>
    <dbReference type="NCBI Taxonomy" id="1938577"/>
    <lineage>
        <taxon>Viruses</taxon>
        <taxon>Duplodnaviria</taxon>
        <taxon>Heunggongvirae</taxon>
        <taxon>Uroviricota</taxon>
        <taxon>Caudoviricetes</taxon>
        <taxon>Chimalliviridae</taxon>
        <taxon>Gorgonvirinae</taxon>
        <taxon>Tidunavirus</taxon>
        <taxon>Tidunavirus pTD1</taxon>
    </lineage>
</organism>
<reference evidence="1 2" key="1">
    <citation type="submission" date="2017-01" db="EMBL/GenBank/DDBJ databases">
        <title>Complete Genome Sequence of Vibrio Parahaemolyticus Bacteriophage pTD1.</title>
        <authorList>
            <person name="Midorikawa Y."/>
            <person name="Sano M."/>
        </authorList>
    </citation>
    <scope>NUCLEOTIDE SEQUENCE [LARGE SCALE GENOMIC DNA]</scope>
    <source>
        <strain evidence="1">PTD1</strain>
    </source>
</reference>
<sequence>MDHFFTEEYRVMVRSNKEYLVSVAGSYPITDISFQHAHRYDFYRLILESFNVPQHMHWTIAFLNDIENPSQYVGDMKEVLIIDTAVINKLIQRSNLVRQK</sequence>
<dbReference type="EMBL" id="AP017972">
    <property type="protein sequence ID" value="BAW98325.1"/>
    <property type="molecule type" value="Genomic_DNA"/>
</dbReference>
<protein>
    <submittedName>
        <fullName evidence="1">Uncharacterized protein</fullName>
    </submittedName>
</protein>
<dbReference type="RefSeq" id="YP_009599403.1">
    <property type="nucleotide sequence ID" value="NC_041916.1"/>
</dbReference>
<keyword evidence="2" id="KW-1185">Reference proteome</keyword>
<dbReference type="Proteomes" id="UP000221243">
    <property type="component" value="Segment"/>
</dbReference>
<evidence type="ECO:0000313" key="1">
    <source>
        <dbReference type="EMBL" id="BAW98325.1"/>
    </source>
</evidence>